<accession>A0A1M6B7U6</accession>
<dbReference type="SUPFAM" id="SSF54001">
    <property type="entry name" value="Cysteine proteinases"/>
    <property type="match status" value="1"/>
</dbReference>
<organism evidence="3 4">
    <name type="scientific">Lutispora thermophila DSM 19022</name>
    <dbReference type="NCBI Taxonomy" id="1122184"/>
    <lineage>
        <taxon>Bacteria</taxon>
        <taxon>Bacillati</taxon>
        <taxon>Bacillota</taxon>
        <taxon>Clostridia</taxon>
        <taxon>Lutisporales</taxon>
        <taxon>Lutisporaceae</taxon>
        <taxon>Lutispora</taxon>
    </lineage>
</organism>
<dbReference type="RefSeq" id="WP_073023775.1">
    <property type="nucleotide sequence ID" value="NZ_FQZS01000003.1"/>
</dbReference>
<keyword evidence="4" id="KW-1185">Reference proteome</keyword>
<protein>
    <submittedName>
        <fullName evidence="3">Transglutaminase-like enzyme, putative cysteine protease</fullName>
    </submittedName>
</protein>
<feature type="domain" description="SLH" evidence="2">
    <location>
        <begin position="401"/>
        <end position="463"/>
    </location>
</feature>
<dbReference type="OrthoDB" id="9804872at2"/>
<dbReference type="InterPro" id="IPR002931">
    <property type="entry name" value="Transglutaminase-like"/>
</dbReference>
<evidence type="ECO:0000313" key="3">
    <source>
        <dbReference type="EMBL" id="SHI44796.1"/>
    </source>
</evidence>
<keyword evidence="3" id="KW-0378">Hydrolase</keyword>
<feature type="domain" description="SLH" evidence="2">
    <location>
        <begin position="465"/>
        <end position="521"/>
    </location>
</feature>
<sequence length="521" mass="58960">MRFCRKFIPFILVLIFLVSVVSADSYIIQDERRYIIRNAYEIINDGVKDVYNLNIKVLVGSHTDSPYQKNLTFSIYPFPDSLSKDEWGNTYAYINIKELKPGQKIDVIVDREILNGGIFYDKSIYHVKADYKYFLSNPSNSKYILPGEKIESDNPQIKAKALELAKTGTIVEKAKKIYDFVNLHIKYDTDPNYANKGALSGFITGRGVCDEYASLFTALCRAAGIPARVVEGYWLEGEVKESKWTDVSDRRHAWSEFYLPGAGWIPVEPSFLYTYNGKRVPNEKYFANIGAGDKHLIISYMSNPIKNDIDVQYSYYESDGVDMKLISGEERIMLLPKDTNASKKYLTDIEGNWAQDYIQKLFEADVVLPKEGSMYKPGEYITRAEFAAYLTKAIGLREIDGRGSYKDVSSKNPYAGYIEAASRAGLIQGYNGYFYPENNITRQDAAVIMMRALRFFGKNIDTGSGYSFTDSSSISHYAVDAVKLMYELNIMSGKPGNIFAPNDFTTRAEAAKIILAFMGLI</sequence>
<evidence type="ECO:0000313" key="4">
    <source>
        <dbReference type="Proteomes" id="UP000184442"/>
    </source>
</evidence>
<dbReference type="STRING" id="1122184.SAMN02745176_00319"/>
<keyword evidence="1" id="KW-0677">Repeat</keyword>
<dbReference type="PROSITE" id="PS51272">
    <property type="entry name" value="SLH"/>
    <property type="match status" value="3"/>
</dbReference>
<dbReference type="Proteomes" id="UP000184442">
    <property type="component" value="Unassembled WGS sequence"/>
</dbReference>
<gene>
    <name evidence="3" type="ORF">SAMN02745176_00319</name>
</gene>
<keyword evidence="3" id="KW-0645">Protease</keyword>
<reference evidence="3 4" key="1">
    <citation type="submission" date="2016-11" db="EMBL/GenBank/DDBJ databases">
        <authorList>
            <person name="Jaros S."/>
            <person name="Januszkiewicz K."/>
            <person name="Wedrychowicz H."/>
        </authorList>
    </citation>
    <scope>NUCLEOTIDE SEQUENCE [LARGE SCALE GENOMIC DNA]</scope>
    <source>
        <strain evidence="3 4">DSM 19022</strain>
    </source>
</reference>
<dbReference type="Gene3D" id="3.10.620.30">
    <property type="match status" value="1"/>
</dbReference>
<dbReference type="SMART" id="SM00460">
    <property type="entry name" value="TGc"/>
    <property type="match status" value="1"/>
</dbReference>
<evidence type="ECO:0000256" key="1">
    <source>
        <dbReference type="ARBA" id="ARBA00022737"/>
    </source>
</evidence>
<dbReference type="Pfam" id="PF01841">
    <property type="entry name" value="Transglut_core"/>
    <property type="match status" value="1"/>
</dbReference>
<dbReference type="AlphaFoldDB" id="A0A1M6B7U6"/>
<dbReference type="EMBL" id="FQZS01000003">
    <property type="protein sequence ID" value="SHI44796.1"/>
    <property type="molecule type" value="Genomic_DNA"/>
</dbReference>
<dbReference type="Pfam" id="PF00395">
    <property type="entry name" value="SLH"/>
    <property type="match status" value="3"/>
</dbReference>
<dbReference type="GO" id="GO:0008233">
    <property type="term" value="F:peptidase activity"/>
    <property type="evidence" value="ECO:0007669"/>
    <property type="project" value="UniProtKB-KW"/>
</dbReference>
<evidence type="ECO:0000259" key="2">
    <source>
        <dbReference type="PROSITE" id="PS51272"/>
    </source>
</evidence>
<dbReference type="InterPro" id="IPR001119">
    <property type="entry name" value="SLH_dom"/>
</dbReference>
<dbReference type="PANTHER" id="PTHR33490">
    <property type="entry name" value="BLR5614 PROTEIN-RELATED"/>
    <property type="match status" value="1"/>
</dbReference>
<proteinExistence type="predicted"/>
<dbReference type="InterPro" id="IPR038765">
    <property type="entry name" value="Papain-like_cys_pep_sf"/>
</dbReference>
<feature type="domain" description="SLH" evidence="2">
    <location>
        <begin position="341"/>
        <end position="400"/>
    </location>
</feature>
<dbReference type="GO" id="GO:0006508">
    <property type="term" value="P:proteolysis"/>
    <property type="evidence" value="ECO:0007669"/>
    <property type="project" value="UniProtKB-KW"/>
</dbReference>
<name>A0A1M6B7U6_9FIRM</name>